<dbReference type="NCBIfam" id="TIGR01856">
    <property type="entry name" value="hisJ_fam"/>
    <property type="match status" value="1"/>
</dbReference>
<reference evidence="10" key="1">
    <citation type="submission" date="2020-10" db="EMBL/GenBank/DDBJ databases">
        <authorList>
            <person name="Gilroy R."/>
        </authorList>
    </citation>
    <scope>NUCLEOTIDE SEQUENCE</scope>
    <source>
        <strain evidence="10">6086</strain>
    </source>
</reference>
<evidence type="ECO:0000259" key="9">
    <source>
        <dbReference type="Pfam" id="PF02811"/>
    </source>
</evidence>
<reference evidence="10" key="2">
    <citation type="journal article" date="2021" name="PeerJ">
        <title>Extensive microbial diversity within the chicken gut microbiome revealed by metagenomics and culture.</title>
        <authorList>
            <person name="Gilroy R."/>
            <person name="Ravi A."/>
            <person name="Getino M."/>
            <person name="Pursley I."/>
            <person name="Horton D.L."/>
            <person name="Alikhan N.F."/>
            <person name="Baker D."/>
            <person name="Gharbi K."/>
            <person name="Hall N."/>
            <person name="Watson M."/>
            <person name="Adriaenssens E.M."/>
            <person name="Foster-Nyarko E."/>
            <person name="Jarju S."/>
            <person name="Secka A."/>
            <person name="Antonio M."/>
            <person name="Oren A."/>
            <person name="Chaudhuri R.R."/>
            <person name="La Ragione R."/>
            <person name="Hildebrand F."/>
            <person name="Pallen M.J."/>
        </authorList>
    </citation>
    <scope>NUCLEOTIDE SEQUENCE</scope>
    <source>
        <strain evidence="10">6086</strain>
    </source>
</reference>
<dbReference type="SUPFAM" id="SSF89550">
    <property type="entry name" value="PHP domain-like"/>
    <property type="match status" value="1"/>
</dbReference>
<sequence>MLKMNLPDSHTHTLFSPDSEEPVEKLCAAAAEKGISHLTITDHCECNDFEKDSYGERIRGSFEAVKAQQGSFGKLQILCGVELAQPMQNPQAARKLLSSHAFDFVLGSIHAIRGKQDFYFLDYTSMDDPCALLDRYFEEELELVRDWDDFDSLAHLTYPLRYLMGEYGVPVDLRRFSGIIDEIFRTLIRSGRALEVNTSGLRQKIGKLLPDREFLQRYRELGGKLVTIGSDAHKAADAGSGLEEGAAVLRSCGFSEIAVYEKRNPRFLLL</sequence>
<dbReference type="PANTHER" id="PTHR21039:SF0">
    <property type="entry name" value="HISTIDINOL-PHOSPHATASE"/>
    <property type="match status" value="1"/>
</dbReference>
<comment type="pathway">
    <text evidence="1 8">Amino-acid biosynthesis; L-histidine biosynthesis; L-histidine from 5-phospho-alpha-D-ribose 1-diphosphate: step 8/9.</text>
</comment>
<dbReference type="EC" id="3.1.3.15" evidence="3 8"/>
<comment type="similarity">
    <text evidence="2 8">Belongs to the PHP hydrolase family. HisK subfamily.</text>
</comment>
<dbReference type="Gene3D" id="3.20.20.140">
    <property type="entry name" value="Metal-dependent hydrolases"/>
    <property type="match status" value="1"/>
</dbReference>
<keyword evidence="4 8" id="KW-0028">Amino-acid biosynthesis</keyword>
<feature type="domain" description="PHP" evidence="9">
    <location>
        <begin position="8"/>
        <end position="199"/>
    </location>
</feature>
<dbReference type="InterPro" id="IPR004013">
    <property type="entry name" value="PHP_dom"/>
</dbReference>
<evidence type="ECO:0000256" key="1">
    <source>
        <dbReference type="ARBA" id="ARBA00004970"/>
    </source>
</evidence>
<dbReference type="Pfam" id="PF02811">
    <property type="entry name" value="PHP"/>
    <property type="match status" value="1"/>
</dbReference>
<evidence type="ECO:0000256" key="6">
    <source>
        <dbReference type="ARBA" id="ARBA00023102"/>
    </source>
</evidence>
<dbReference type="GO" id="GO:0005737">
    <property type="term" value="C:cytoplasm"/>
    <property type="evidence" value="ECO:0007669"/>
    <property type="project" value="TreeGrafter"/>
</dbReference>
<dbReference type="InterPro" id="IPR010140">
    <property type="entry name" value="Histidinol_P_phosphatase_HisJ"/>
</dbReference>
<dbReference type="AlphaFoldDB" id="A0A9D1FSE2"/>
<keyword evidence="5 8" id="KW-0378">Hydrolase</keyword>
<dbReference type="Proteomes" id="UP000824141">
    <property type="component" value="Unassembled WGS sequence"/>
</dbReference>
<dbReference type="InterPro" id="IPR016195">
    <property type="entry name" value="Pol/histidinol_Pase-like"/>
</dbReference>
<comment type="caution">
    <text evidence="10">The sequence shown here is derived from an EMBL/GenBank/DDBJ whole genome shotgun (WGS) entry which is preliminary data.</text>
</comment>
<evidence type="ECO:0000256" key="4">
    <source>
        <dbReference type="ARBA" id="ARBA00022605"/>
    </source>
</evidence>
<organism evidence="10 11">
    <name type="scientific">Candidatus Caccousia stercoris</name>
    <dbReference type="NCBI Taxonomy" id="2840723"/>
    <lineage>
        <taxon>Bacteria</taxon>
        <taxon>Bacillati</taxon>
        <taxon>Bacillota</taxon>
        <taxon>Clostridia</taxon>
        <taxon>Eubacteriales</taxon>
        <taxon>Oscillospiraceae</taxon>
        <taxon>Oscillospiraceae incertae sedis</taxon>
        <taxon>Candidatus Caccousia</taxon>
    </lineage>
</organism>
<dbReference type="GO" id="GO:0004401">
    <property type="term" value="F:histidinol-phosphatase activity"/>
    <property type="evidence" value="ECO:0007669"/>
    <property type="project" value="UniProtKB-UniRule"/>
</dbReference>
<protein>
    <recommendedName>
        <fullName evidence="3 8">Histidinol-phosphatase</fullName>
        <shortName evidence="8">HolPase</shortName>
        <ecNumber evidence="3 8">3.1.3.15</ecNumber>
    </recommendedName>
</protein>
<dbReference type="EMBL" id="DVJM01000123">
    <property type="protein sequence ID" value="HIS78929.1"/>
    <property type="molecule type" value="Genomic_DNA"/>
</dbReference>
<evidence type="ECO:0000313" key="11">
    <source>
        <dbReference type="Proteomes" id="UP000824141"/>
    </source>
</evidence>
<dbReference type="PANTHER" id="PTHR21039">
    <property type="entry name" value="HISTIDINOL PHOSPHATASE-RELATED"/>
    <property type="match status" value="1"/>
</dbReference>
<accession>A0A9D1FSE2</accession>
<name>A0A9D1FSE2_9FIRM</name>
<dbReference type="GO" id="GO:0000105">
    <property type="term" value="P:L-histidine biosynthetic process"/>
    <property type="evidence" value="ECO:0007669"/>
    <property type="project" value="UniProtKB-UniRule"/>
</dbReference>
<evidence type="ECO:0000256" key="3">
    <source>
        <dbReference type="ARBA" id="ARBA00013085"/>
    </source>
</evidence>
<evidence type="ECO:0000313" key="10">
    <source>
        <dbReference type="EMBL" id="HIS78929.1"/>
    </source>
</evidence>
<comment type="catalytic activity">
    <reaction evidence="7 8">
        <text>L-histidinol phosphate + H2O = L-histidinol + phosphate</text>
        <dbReference type="Rhea" id="RHEA:14465"/>
        <dbReference type="ChEBI" id="CHEBI:15377"/>
        <dbReference type="ChEBI" id="CHEBI:43474"/>
        <dbReference type="ChEBI" id="CHEBI:57699"/>
        <dbReference type="ChEBI" id="CHEBI:57980"/>
        <dbReference type="EC" id="3.1.3.15"/>
    </reaction>
</comment>
<proteinExistence type="inferred from homology"/>
<keyword evidence="6 8" id="KW-0368">Histidine biosynthesis</keyword>
<evidence type="ECO:0000256" key="7">
    <source>
        <dbReference type="ARBA" id="ARBA00049158"/>
    </source>
</evidence>
<gene>
    <name evidence="10" type="ORF">IAD03_06125</name>
</gene>
<evidence type="ECO:0000256" key="5">
    <source>
        <dbReference type="ARBA" id="ARBA00022801"/>
    </source>
</evidence>
<evidence type="ECO:0000256" key="2">
    <source>
        <dbReference type="ARBA" id="ARBA00009152"/>
    </source>
</evidence>
<evidence type="ECO:0000256" key="8">
    <source>
        <dbReference type="RuleBase" id="RU366003"/>
    </source>
</evidence>